<dbReference type="STRING" id="1434111.MSLAZ_2239"/>
<dbReference type="HOGENOM" id="CLU_123705_0_0_2"/>
<accession>A0A0E3WTY2</accession>
<dbReference type="Gene3D" id="2.30.110.10">
    <property type="entry name" value="Electron Transport, Fmn-binding Protein, Chain A"/>
    <property type="match status" value="1"/>
</dbReference>
<dbReference type="PATRIC" id="fig|1434111.4.peg.2983"/>
<evidence type="ECO:0000313" key="3">
    <source>
        <dbReference type="Proteomes" id="UP000033072"/>
    </source>
</evidence>
<feature type="domain" description="Pyridoxamine 5'-phosphate oxidase N-terminal" evidence="1">
    <location>
        <begin position="1"/>
        <end position="123"/>
    </location>
</feature>
<protein>
    <recommendedName>
        <fullName evidence="1">Pyridoxamine 5'-phosphate oxidase N-terminal domain-containing protein</fullName>
    </recommendedName>
</protein>
<evidence type="ECO:0000313" key="2">
    <source>
        <dbReference type="EMBL" id="AKB75500.1"/>
    </source>
</evidence>
<dbReference type="RefSeq" id="WP_048127054.1">
    <property type="nucleotide sequence ID" value="NZ_CP009515.1"/>
</dbReference>
<name>A0A0E3WTY2_9EURY</name>
<gene>
    <name evidence="2" type="ORF">MSLAZ_2239</name>
</gene>
<dbReference type="Proteomes" id="UP000033072">
    <property type="component" value="Chromosome"/>
</dbReference>
<organism evidence="2 3">
    <name type="scientific">Methanosarcina lacustris Z-7289</name>
    <dbReference type="NCBI Taxonomy" id="1434111"/>
    <lineage>
        <taxon>Archaea</taxon>
        <taxon>Methanobacteriati</taxon>
        <taxon>Methanobacteriota</taxon>
        <taxon>Stenosarchaea group</taxon>
        <taxon>Methanomicrobia</taxon>
        <taxon>Methanosarcinales</taxon>
        <taxon>Methanosarcinaceae</taxon>
        <taxon>Methanosarcina</taxon>
    </lineage>
</organism>
<reference evidence="2 3" key="1">
    <citation type="submission" date="2014-07" db="EMBL/GenBank/DDBJ databases">
        <title>Methanogenic archaea and the global carbon cycle.</title>
        <authorList>
            <person name="Henriksen J.R."/>
            <person name="Luke J."/>
            <person name="Reinhart S."/>
            <person name="Benedict M.N."/>
            <person name="Youngblut N.D."/>
            <person name="Metcalf M.E."/>
            <person name="Whitaker R.J."/>
            <person name="Metcalf W.W."/>
        </authorList>
    </citation>
    <scope>NUCLEOTIDE SEQUENCE [LARGE SCALE GENOMIC DNA]</scope>
    <source>
        <strain evidence="2 3">Z-7289</strain>
    </source>
</reference>
<dbReference type="InterPro" id="IPR011576">
    <property type="entry name" value="Pyridox_Oxase_N"/>
</dbReference>
<keyword evidence="3" id="KW-1185">Reference proteome</keyword>
<dbReference type="SUPFAM" id="SSF50475">
    <property type="entry name" value="FMN-binding split barrel"/>
    <property type="match status" value="1"/>
</dbReference>
<evidence type="ECO:0000259" key="1">
    <source>
        <dbReference type="Pfam" id="PF01243"/>
    </source>
</evidence>
<dbReference type="GeneID" id="24807057"/>
<dbReference type="InterPro" id="IPR012349">
    <property type="entry name" value="Split_barrel_FMN-bd"/>
</dbReference>
<sequence>MKKLFESQPLAVLATQNGTAPYVSLVAFAANEKLTYLLFSTTRTTRKYSNLLANPAVSLLIDNRKNTIEDFRDAMAVTALGKVEPIENFERSIMEKIYLMKHPYLTDFLKSPTTAFLKIRIKKYIVVTRFQHVVEVSV</sequence>
<dbReference type="AlphaFoldDB" id="A0A0E3WTY2"/>
<dbReference type="EMBL" id="CP009515">
    <property type="protein sequence ID" value="AKB75500.1"/>
    <property type="molecule type" value="Genomic_DNA"/>
</dbReference>
<dbReference type="KEGG" id="mls:MSLAZ_2239"/>
<dbReference type="Pfam" id="PF01243">
    <property type="entry name" value="PNPOx_N"/>
    <property type="match status" value="1"/>
</dbReference>
<proteinExistence type="predicted"/>